<keyword evidence="2" id="KW-1185">Reference proteome</keyword>
<dbReference type="InterPro" id="IPR032710">
    <property type="entry name" value="NTF2-like_dom_sf"/>
</dbReference>
<evidence type="ECO:0000313" key="2">
    <source>
        <dbReference type="Proteomes" id="UP000049455"/>
    </source>
</evidence>
<sequence length="119" mass="12528">MADGAGEMLLKLLSAWNEADAEARVAILNEALGASFTYEDPNAPSPFDGADGMADFLTIFRQNLPNAVLLPIGAPQVTHATAMTRARLDRDGTPFAMLTFVGTAGPDGLSRVTGFVESE</sequence>
<evidence type="ECO:0000313" key="1">
    <source>
        <dbReference type="EMBL" id="CUH38877.1"/>
    </source>
</evidence>
<dbReference type="OrthoDB" id="7658823at2"/>
<dbReference type="Proteomes" id="UP000049455">
    <property type="component" value="Unassembled WGS sequence"/>
</dbReference>
<dbReference type="Gene3D" id="3.10.450.50">
    <property type="match status" value="1"/>
</dbReference>
<dbReference type="RefSeq" id="WP_055663145.1">
    <property type="nucleotide sequence ID" value="NZ_CYPR01000097.1"/>
</dbReference>
<gene>
    <name evidence="1" type="ORF">JSE7799_01595</name>
</gene>
<accession>A0A0M7B7W9</accession>
<name>A0A0M7B7W9_9RHOB</name>
<dbReference type="AlphaFoldDB" id="A0A0M7B7W9"/>
<proteinExistence type="predicted"/>
<dbReference type="SUPFAM" id="SSF54427">
    <property type="entry name" value="NTF2-like"/>
    <property type="match status" value="1"/>
</dbReference>
<protein>
    <recommendedName>
        <fullName evidence="3">SnoaL-like domain protein</fullName>
    </recommendedName>
</protein>
<evidence type="ECO:0008006" key="3">
    <source>
        <dbReference type="Google" id="ProtNLM"/>
    </source>
</evidence>
<organism evidence="1 2">
    <name type="scientific">Jannaschia seosinensis</name>
    <dbReference type="NCBI Taxonomy" id="313367"/>
    <lineage>
        <taxon>Bacteria</taxon>
        <taxon>Pseudomonadati</taxon>
        <taxon>Pseudomonadota</taxon>
        <taxon>Alphaproteobacteria</taxon>
        <taxon>Rhodobacterales</taxon>
        <taxon>Roseobacteraceae</taxon>
        <taxon>Jannaschia</taxon>
    </lineage>
</organism>
<dbReference type="STRING" id="313367.JSE7799_01595"/>
<dbReference type="EMBL" id="CYPR01000097">
    <property type="protein sequence ID" value="CUH38877.1"/>
    <property type="molecule type" value="Genomic_DNA"/>
</dbReference>
<reference evidence="1 2" key="1">
    <citation type="submission" date="2015-09" db="EMBL/GenBank/DDBJ databases">
        <authorList>
            <person name="Jackson K.R."/>
            <person name="Lunt B.L."/>
            <person name="Fisher J.N.B."/>
            <person name="Gardner A.V."/>
            <person name="Bailey M.E."/>
            <person name="Deus L.M."/>
            <person name="Earl A.S."/>
            <person name="Gibby P.D."/>
            <person name="Hartmann K.A."/>
            <person name="Liu J.E."/>
            <person name="Manci A.M."/>
            <person name="Nielsen D.A."/>
            <person name="Solomon M.B."/>
            <person name="Breakwell D.P."/>
            <person name="Burnett S.H."/>
            <person name="Grose J.H."/>
        </authorList>
    </citation>
    <scope>NUCLEOTIDE SEQUENCE [LARGE SCALE GENOMIC DNA]</scope>
    <source>
        <strain evidence="1 2">CECT 7799</strain>
    </source>
</reference>